<organism evidence="3 4">
    <name type="scientific">Bordetella genomosp. 13</name>
    <dbReference type="NCBI Taxonomy" id="463040"/>
    <lineage>
        <taxon>Bacteria</taxon>
        <taxon>Pseudomonadati</taxon>
        <taxon>Pseudomonadota</taxon>
        <taxon>Betaproteobacteria</taxon>
        <taxon>Burkholderiales</taxon>
        <taxon>Alcaligenaceae</taxon>
        <taxon>Bordetella</taxon>
    </lineage>
</organism>
<dbReference type="SUPFAM" id="SSF53474">
    <property type="entry name" value="alpha/beta-Hydrolases"/>
    <property type="match status" value="1"/>
</dbReference>
<accession>A0A1W6ZAW6</accession>
<evidence type="ECO:0000259" key="2">
    <source>
        <dbReference type="Pfam" id="PF00561"/>
    </source>
</evidence>
<sequence>MATVTATRAAGSRLAGIRSSQVQVNGAAFRVLEQGQGPAVLFCHGFPDTAETWRSQMHAVAAAGYRAVALDMRGYGGSHAPAEADLYSAPHIAGDLVGLLDALTIPSAVIVGHDWGAEHGWRAMLMRPDRFRAMVSLSIPYAPRGELSHWEQLREQGLGERYYAFDMMKPDAERRFEPAGQTIPGILYWLSASAPAGARWNPVDPALHMLRPAPVAVPGWADPGYVAHNIKAFEASGFRGGLNYYRAAQATFDLMPAFKNMVIRQPCLYIYGAADGLADVFHPTPPALAELRRAAPGLVDCIRLENVGHWIQHEAADRVNAELVAFLDAIGPPSEGGGRG</sequence>
<dbReference type="AlphaFoldDB" id="A0A1W6ZAW6"/>
<dbReference type="InterPro" id="IPR000639">
    <property type="entry name" value="Epox_hydrolase-like"/>
</dbReference>
<dbReference type="InterPro" id="IPR029058">
    <property type="entry name" value="AB_hydrolase_fold"/>
</dbReference>
<evidence type="ECO:0000313" key="3">
    <source>
        <dbReference type="EMBL" id="ARP94501.1"/>
    </source>
</evidence>
<feature type="domain" description="AB hydrolase-1" evidence="2">
    <location>
        <begin position="38"/>
        <end position="315"/>
    </location>
</feature>
<dbReference type="Proteomes" id="UP000194161">
    <property type="component" value="Chromosome"/>
</dbReference>
<dbReference type="EMBL" id="CP021111">
    <property type="protein sequence ID" value="ARP94501.1"/>
    <property type="molecule type" value="Genomic_DNA"/>
</dbReference>
<dbReference type="RefSeq" id="WP_086078268.1">
    <property type="nucleotide sequence ID" value="NZ_CP021111.1"/>
</dbReference>
<dbReference type="KEGG" id="bgm:CAL15_08940"/>
<name>A0A1W6ZAW6_9BORD</name>
<gene>
    <name evidence="3" type="ORF">CAL15_08940</name>
</gene>
<keyword evidence="1 3" id="KW-0378">Hydrolase</keyword>
<evidence type="ECO:0000256" key="1">
    <source>
        <dbReference type="ARBA" id="ARBA00022801"/>
    </source>
</evidence>
<protein>
    <submittedName>
        <fullName evidence="3">Alpha/beta hydrolase</fullName>
    </submittedName>
</protein>
<dbReference type="PANTHER" id="PTHR43329">
    <property type="entry name" value="EPOXIDE HYDROLASE"/>
    <property type="match status" value="1"/>
</dbReference>
<dbReference type="InterPro" id="IPR000073">
    <property type="entry name" value="AB_hydrolase_1"/>
</dbReference>
<reference evidence="3 4" key="1">
    <citation type="submission" date="2017-05" db="EMBL/GenBank/DDBJ databases">
        <title>Complete and WGS of Bordetella genogroups.</title>
        <authorList>
            <person name="Spilker T."/>
            <person name="LiPuma J."/>
        </authorList>
    </citation>
    <scope>NUCLEOTIDE SEQUENCE [LARGE SCALE GENOMIC DNA]</scope>
    <source>
        <strain evidence="3 4">AU7206</strain>
    </source>
</reference>
<dbReference type="OrthoDB" id="9802676at2"/>
<dbReference type="STRING" id="463040.CAL15_08940"/>
<proteinExistence type="predicted"/>
<keyword evidence="4" id="KW-1185">Reference proteome</keyword>
<evidence type="ECO:0000313" key="4">
    <source>
        <dbReference type="Proteomes" id="UP000194161"/>
    </source>
</evidence>
<dbReference type="PRINTS" id="PR00412">
    <property type="entry name" value="EPOXHYDRLASE"/>
</dbReference>
<dbReference type="Gene3D" id="3.40.50.1820">
    <property type="entry name" value="alpha/beta hydrolase"/>
    <property type="match status" value="1"/>
</dbReference>
<dbReference type="Pfam" id="PF00561">
    <property type="entry name" value="Abhydrolase_1"/>
    <property type="match status" value="1"/>
</dbReference>
<dbReference type="GO" id="GO:0016787">
    <property type="term" value="F:hydrolase activity"/>
    <property type="evidence" value="ECO:0007669"/>
    <property type="project" value="UniProtKB-KW"/>
</dbReference>